<evidence type="ECO:0000256" key="1">
    <source>
        <dbReference type="SAM" id="MobiDB-lite"/>
    </source>
</evidence>
<feature type="region of interest" description="Disordered" evidence="1">
    <location>
        <begin position="303"/>
        <end position="327"/>
    </location>
</feature>
<feature type="region of interest" description="Disordered" evidence="1">
    <location>
        <begin position="18"/>
        <end position="52"/>
    </location>
</feature>
<dbReference type="RefSeq" id="WP_103901049.1">
    <property type="nucleotide sequence ID" value="NZ_PQWB01000010.1"/>
</dbReference>
<organism evidence="2 3">
    <name type="scientific">Chromobacterium alticapitis</name>
    <dbReference type="NCBI Taxonomy" id="2073169"/>
    <lineage>
        <taxon>Bacteria</taxon>
        <taxon>Pseudomonadati</taxon>
        <taxon>Pseudomonadota</taxon>
        <taxon>Betaproteobacteria</taxon>
        <taxon>Neisseriales</taxon>
        <taxon>Chromobacteriaceae</taxon>
        <taxon>Chromobacterium</taxon>
    </lineage>
</organism>
<accession>A0A2S5DL05</accession>
<protein>
    <submittedName>
        <fullName evidence="2">Uncharacterized protein</fullName>
    </submittedName>
</protein>
<gene>
    <name evidence="2" type="ORF">C2I19_01960</name>
</gene>
<feature type="compositionally biased region" description="Low complexity" evidence="1">
    <location>
        <begin position="214"/>
        <end position="224"/>
    </location>
</feature>
<evidence type="ECO:0000313" key="3">
    <source>
        <dbReference type="Proteomes" id="UP000237082"/>
    </source>
</evidence>
<keyword evidence="3" id="KW-1185">Reference proteome</keyword>
<dbReference type="Proteomes" id="UP000237082">
    <property type="component" value="Unassembled WGS sequence"/>
</dbReference>
<evidence type="ECO:0000313" key="2">
    <source>
        <dbReference type="EMBL" id="POZ63691.1"/>
    </source>
</evidence>
<feature type="region of interest" description="Disordered" evidence="1">
    <location>
        <begin position="147"/>
        <end position="224"/>
    </location>
</feature>
<sequence length="327" mass="33342">MSVISSQPATSALEAWLRRLPPSQPSHPELSTADASAAPGAPPARLPAGNGDLQQSLNQGWQDYMSKLRVNLNQPVKQQSKEADAMQKQLLKRRVDSLRQMMLMTHDKASLRALAGELACLARELKELVTSMSRNAADDPQAVGLAAGGGASAADGAASTQAGDEGEAASTPSADDAGSAASAADAPSGSGVAAQDGSVGAEQGADGGQRQTEAAAAAAANPQAALSSMLAKGNPVAGDPDIQEMQQTLKMVQAFIKQMAQQLRAQEKDKERQLQDDMRSADKALQDVDKILKGGPEALAAMGESPVSVSVQGGGEAAASAGPQAAE</sequence>
<proteinExistence type="predicted"/>
<dbReference type="AlphaFoldDB" id="A0A2S5DL05"/>
<feature type="compositionally biased region" description="Low complexity" evidence="1">
    <location>
        <begin position="152"/>
        <end position="194"/>
    </location>
</feature>
<dbReference type="OrthoDB" id="8592696at2"/>
<name>A0A2S5DL05_9NEIS</name>
<reference evidence="3" key="1">
    <citation type="submission" date="2018-02" db="EMBL/GenBank/DDBJ databases">
        <authorList>
            <person name="O'Hara-Hanley K."/>
            <person name="Soby S."/>
        </authorList>
    </citation>
    <scope>NUCLEOTIDE SEQUENCE [LARGE SCALE GENOMIC DNA]</scope>
    <source>
        <strain evidence="3">MWU14-2602</strain>
    </source>
</reference>
<feature type="compositionally biased region" description="Low complexity" evidence="1">
    <location>
        <begin position="307"/>
        <end position="327"/>
    </location>
</feature>
<comment type="caution">
    <text evidence="2">The sequence shown here is derived from an EMBL/GenBank/DDBJ whole genome shotgun (WGS) entry which is preliminary data.</text>
</comment>
<dbReference type="EMBL" id="PQWB01000010">
    <property type="protein sequence ID" value="POZ63691.1"/>
    <property type="molecule type" value="Genomic_DNA"/>
</dbReference>